<evidence type="ECO:0000313" key="2">
    <source>
        <dbReference type="EMBL" id="VDN13586.1"/>
    </source>
</evidence>
<evidence type="ECO:0000313" key="3">
    <source>
        <dbReference type="Proteomes" id="UP000281553"/>
    </source>
</evidence>
<dbReference type="GO" id="GO:0099525">
    <property type="term" value="P:presynaptic dense core vesicle exocytosis"/>
    <property type="evidence" value="ECO:0007669"/>
    <property type="project" value="TreeGrafter"/>
</dbReference>
<dbReference type="EMBL" id="UYRU01056789">
    <property type="protein sequence ID" value="VDN13586.1"/>
    <property type="molecule type" value="Genomic_DNA"/>
</dbReference>
<dbReference type="GO" id="GO:0016082">
    <property type="term" value="P:synaptic vesicle priming"/>
    <property type="evidence" value="ECO:0007669"/>
    <property type="project" value="TreeGrafter"/>
</dbReference>
<dbReference type="PANTHER" id="PTHR10480">
    <property type="entry name" value="PROTEIN UNC-13 HOMOLOG"/>
    <property type="match status" value="1"/>
</dbReference>
<dbReference type="GO" id="GO:0031594">
    <property type="term" value="C:neuromuscular junction"/>
    <property type="evidence" value="ECO:0007669"/>
    <property type="project" value="TreeGrafter"/>
</dbReference>
<dbReference type="InterPro" id="IPR014772">
    <property type="entry name" value="Munc13_dom-2"/>
</dbReference>
<dbReference type="PANTHER" id="PTHR10480:SF12">
    <property type="entry name" value="UNC-13, ISOFORM E"/>
    <property type="match status" value="1"/>
</dbReference>
<dbReference type="InterPro" id="IPR010439">
    <property type="entry name" value="MUN_dom"/>
</dbReference>
<dbReference type="Proteomes" id="UP000281553">
    <property type="component" value="Unassembled WGS sequence"/>
</dbReference>
<proteinExistence type="predicted"/>
<dbReference type="GO" id="GO:0035249">
    <property type="term" value="P:synaptic transmission, glutamatergic"/>
    <property type="evidence" value="ECO:0007669"/>
    <property type="project" value="TreeGrafter"/>
</dbReference>
<dbReference type="InterPro" id="IPR027080">
    <property type="entry name" value="Unc-13"/>
</dbReference>
<evidence type="ECO:0000259" key="1">
    <source>
        <dbReference type="PROSITE" id="PS51259"/>
    </source>
</evidence>
<feature type="domain" description="MHD2" evidence="1">
    <location>
        <begin position="6"/>
        <end position="97"/>
    </location>
</feature>
<dbReference type="AlphaFoldDB" id="A0A3P7P672"/>
<dbReference type="GO" id="GO:0042734">
    <property type="term" value="C:presynaptic membrane"/>
    <property type="evidence" value="ECO:0007669"/>
    <property type="project" value="TreeGrafter"/>
</dbReference>
<dbReference type="GO" id="GO:0005516">
    <property type="term" value="F:calmodulin binding"/>
    <property type="evidence" value="ECO:0007669"/>
    <property type="project" value="TreeGrafter"/>
</dbReference>
<gene>
    <name evidence="2" type="ORF">DILT_LOCUS9417</name>
</gene>
<keyword evidence="3" id="KW-1185">Reference proteome</keyword>
<dbReference type="GO" id="GO:0043195">
    <property type="term" value="C:terminal bouton"/>
    <property type="evidence" value="ECO:0007669"/>
    <property type="project" value="TreeGrafter"/>
</dbReference>
<dbReference type="PROSITE" id="PS51259">
    <property type="entry name" value="MHD2"/>
    <property type="match status" value="1"/>
</dbReference>
<reference evidence="2 3" key="1">
    <citation type="submission" date="2018-11" db="EMBL/GenBank/DDBJ databases">
        <authorList>
            <consortium name="Pathogen Informatics"/>
        </authorList>
    </citation>
    <scope>NUCLEOTIDE SEQUENCE [LARGE SCALE GENOMIC DNA]</scope>
</reference>
<dbReference type="GO" id="GO:0016081">
    <property type="term" value="P:synaptic vesicle docking"/>
    <property type="evidence" value="ECO:0007669"/>
    <property type="project" value="TreeGrafter"/>
</dbReference>
<name>A0A3P7P672_DIBLA</name>
<protein>
    <recommendedName>
        <fullName evidence="1">MHD2 domain-containing protein</fullName>
    </recommendedName>
</protein>
<sequence length="97" mass="11025">MEAECENCLRPLMDHFELVLSAQASSCEKTVLKRLLKELWRITMRNTEKLVVLPTVTDAKQVCPACKTCFYHVFFLGSLPNSKAVIMFNYAGVLRIA</sequence>
<dbReference type="GO" id="GO:0061789">
    <property type="term" value="P:dense core granule priming"/>
    <property type="evidence" value="ECO:0007669"/>
    <property type="project" value="TreeGrafter"/>
</dbReference>
<accession>A0A3P7P672</accession>
<dbReference type="OrthoDB" id="5831756at2759"/>
<organism evidence="2 3">
    <name type="scientific">Dibothriocephalus latus</name>
    <name type="common">Fish tapeworm</name>
    <name type="synonym">Diphyllobothrium latum</name>
    <dbReference type="NCBI Taxonomy" id="60516"/>
    <lineage>
        <taxon>Eukaryota</taxon>
        <taxon>Metazoa</taxon>
        <taxon>Spiralia</taxon>
        <taxon>Lophotrochozoa</taxon>
        <taxon>Platyhelminthes</taxon>
        <taxon>Cestoda</taxon>
        <taxon>Eucestoda</taxon>
        <taxon>Diphyllobothriidea</taxon>
        <taxon>Diphyllobothriidae</taxon>
        <taxon>Dibothriocephalus</taxon>
    </lineage>
</organism>
<dbReference type="Pfam" id="PF06292">
    <property type="entry name" value="MUN"/>
    <property type="match status" value="1"/>
</dbReference>
<dbReference type="GO" id="GO:0030672">
    <property type="term" value="C:synaptic vesicle membrane"/>
    <property type="evidence" value="ECO:0007669"/>
    <property type="project" value="TreeGrafter"/>
</dbReference>
<dbReference type="GO" id="GO:0098831">
    <property type="term" value="C:presynaptic active zone cytoplasmic component"/>
    <property type="evidence" value="ECO:0007669"/>
    <property type="project" value="TreeGrafter"/>
</dbReference>
<dbReference type="GO" id="GO:0017075">
    <property type="term" value="F:syntaxin-1 binding"/>
    <property type="evidence" value="ECO:0007669"/>
    <property type="project" value="TreeGrafter"/>
</dbReference>
<dbReference type="GO" id="GO:0019992">
    <property type="term" value="F:diacylglycerol binding"/>
    <property type="evidence" value="ECO:0007669"/>
    <property type="project" value="InterPro"/>
</dbReference>
<dbReference type="Gene3D" id="1.20.58.1100">
    <property type="match status" value="1"/>
</dbReference>